<evidence type="ECO:0000256" key="4">
    <source>
        <dbReference type="ARBA" id="ARBA00034617"/>
    </source>
</evidence>
<comment type="similarity">
    <text evidence="1">Belongs to the helicase family. RecQ subfamily.</text>
</comment>
<dbReference type="Pfam" id="PF00271">
    <property type="entry name" value="Helicase_C"/>
    <property type="match status" value="1"/>
</dbReference>
<proteinExistence type="inferred from homology"/>
<keyword evidence="9" id="KW-1185">Reference proteome</keyword>
<feature type="non-terminal residue" evidence="8">
    <location>
        <position position="198"/>
    </location>
</feature>
<evidence type="ECO:0000313" key="8">
    <source>
        <dbReference type="EMBL" id="CAH3142576.1"/>
    </source>
</evidence>
<reference evidence="8 9" key="1">
    <citation type="submission" date="2022-05" db="EMBL/GenBank/DDBJ databases">
        <authorList>
            <consortium name="Genoscope - CEA"/>
            <person name="William W."/>
        </authorList>
    </citation>
    <scope>NUCLEOTIDE SEQUENCE [LARGE SCALE GENOMIC DNA]</scope>
</reference>
<evidence type="ECO:0000256" key="6">
    <source>
        <dbReference type="ARBA" id="ARBA00044566"/>
    </source>
</evidence>
<dbReference type="EMBL" id="CALNXK010000069">
    <property type="protein sequence ID" value="CAH3142576.1"/>
    <property type="molecule type" value="Genomic_DNA"/>
</dbReference>
<dbReference type="PANTHER" id="PTHR13710:SF105">
    <property type="entry name" value="ATP-DEPENDENT DNA HELICASE Q1"/>
    <property type="match status" value="1"/>
</dbReference>
<dbReference type="Gene3D" id="3.40.50.300">
    <property type="entry name" value="P-loop containing nucleotide triphosphate hydrolases"/>
    <property type="match status" value="1"/>
</dbReference>
<dbReference type="SUPFAM" id="SSF52540">
    <property type="entry name" value="P-loop containing nucleoside triphosphate hydrolases"/>
    <property type="match status" value="1"/>
</dbReference>
<evidence type="ECO:0000256" key="1">
    <source>
        <dbReference type="ARBA" id="ARBA00005446"/>
    </source>
</evidence>
<accession>A0ABN8PF83</accession>
<feature type="domain" description="Helicase C-terminal" evidence="7">
    <location>
        <begin position="61"/>
        <end position="198"/>
    </location>
</feature>
<dbReference type="SMART" id="SM00490">
    <property type="entry name" value="HELICc"/>
    <property type="match status" value="1"/>
</dbReference>
<dbReference type="PROSITE" id="PS51194">
    <property type="entry name" value="HELICASE_CTER"/>
    <property type="match status" value="1"/>
</dbReference>
<keyword evidence="2" id="KW-0238">DNA-binding</keyword>
<evidence type="ECO:0000313" key="9">
    <source>
        <dbReference type="Proteomes" id="UP001159405"/>
    </source>
</evidence>
<evidence type="ECO:0000256" key="2">
    <source>
        <dbReference type="ARBA" id="ARBA00023125"/>
    </source>
</evidence>
<dbReference type="EC" id="5.6.2.4" evidence="5"/>
<comment type="catalytic activity">
    <reaction evidence="4">
        <text>Couples ATP hydrolysis with the unwinding of duplex DNA by translocating in the 3'-5' direction.</text>
        <dbReference type="EC" id="5.6.2.4"/>
    </reaction>
</comment>
<dbReference type="PANTHER" id="PTHR13710">
    <property type="entry name" value="DNA HELICASE RECQ FAMILY MEMBER"/>
    <property type="match status" value="1"/>
</dbReference>
<protein>
    <recommendedName>
        <fullName evidence="5">DNA 3'-5' helicase</fullName>
        <ecNumber evidence="5">5.6.2.4</ecNumber>
    </recommendedName>
    <alternativeName>
        <fullName evidence="6">DNA 3'-5' helicase Q1</fullName>
    </alternativeName>
</protein>
<dbReference type="InterPro" id="IPR027417">
    <property type="entry name" value="P-loop_NTPase"/>
</dbReference>
<comment type="caution">
    <text evidence="8">The sequence shown here is derived from an EMBL/GenBank/DDBJ whole genome shotgun (WGS) entry which is preliminary data.</text>
</comment>
<name>A0ABN8PF83_9CNID</name>
<gene>
    <name evidence="8" type="ORF">PLOB_00042440</name>
</gene>
<keyword evidence="3" id="KW-0413">Isomerase</keyword>
<evidence type="ECO:0000259" key="7">
    <source>
        <dbReference type="PROSITE" id="PS51194"/>
    </source>
</evidence>
<dbReference type="Proteomes" id="UP001159405">
    <property type="component" value="Unassembled WGS sequence"/>
</dbReference>
<evidence type="ECO:0000256" key="5">
    <source>
        <dbReference type="ARBA" id="ARBA00034808"/>
    </source>
</evidence>
<sequence length="198" mass="22161">MASKSEDLFHEAIKFSLEKLGKPDLKLKREQFEAIRALCVERKDVLAVLPMGFGKSLIYQILPAIFDFLRNRRDKQEENSVVIVVSPLNALIKGQLKKLEGFLSVCVVQSVKDKEGENKIVTQYHAQYPESECSRIVEELVQGTSTHHVLFATIAFELGIDCNDIRRVVHIGVPYSMDDYCPEVGKAGRDGLPAGADI</sequence>
<evidence type="ECO:0000256" key="3">
    <source>
        <dbReference type="ARBA" id="ARBA00023235"/>
    </source>
</evidence>
<dbReference type="InterPro" id="IPR001650">
    <property type="entry name" value="Helicase_C-like"/>
</dbReference>
<organism evidence="8 9">
    <name type="scientific">Porites lobata</name>
    <dbReference type="NCBI Taxonomy" id="104759"/>
    <lineage>
        <taxon>Eukaryota</taxon>
        <taxon>Metazoa</taxon>
        <taxon>Cnidaria</taxon>
        <taxon>Anthozoa</taxon>
        <taxon>Hexacorallia</taxon>
        <taxon>Scleractinia</taxon>
        <taxon>Fungiina</taxon>
        <taxon>Poritidae</taxon>
        <taxon>Porites</taxon>
    </lineage>
</organism>